<dbReference type="Proteomes" id="UP000034410">
    <property type="component" value="Chromosome"/>
</dbReference>
<gene>
    <name evidence="2" type="ORF">AAY24_16025</name>
</gene>
<dbReference type="RefSeq" id="WP_046860539.1">
    <property type="nucleotide sequence ID" value="NZ_CP011412.1"/>
</dbReference>
<keyword evidence="3" id="KW-1185">Reference proteome</keyword>
<evidence type="ECO:0000313" key="2">
    <source>
        <dbReference type="EMBL" id="AKH21618.1"/>
    </source>
</evidence>
<feature type="region of interest" description="Disordered" evidence="1">
    <location>
        <begin position="1"/>
        <end position="36"/>
    </location>
</feature>
<protein>
    <submittedName>
        <fullName evidence="2">Uncharacterized protein</fullName>
    </submittedName>
</protein>
<name>A0A0F7K3W2_9GAMM</name>
<dbReference type="InterPro" id="IPR058510">
    <property type="entry name" value="DUF8197"/>
</dbReference>
<evidence type="ECO:0000256" key="1">
    <source>
        <dbReference type="SAM" id="MobiDB-lite"/>
    </source>
</evidence>
<dbReference type="NCBIfam" id="NF046101">
    <property type="entry name" value="PA3496_fam"/>
    <property type="match status" value="1"/>
</dbReference>
<evidence type="ECO:0000313" key="3">
    <source>
        <dbReference type="Proteomes" id="UP000034410"/>
    </source>
</evidence>
<dbReference type="Pfam" id="PF26620">
    <property type="entry name" value="DUF8197"/>
    <property type="match status" value="1"/>
</dbReference>
<dbReference type="InterPro" id="IPR058059">
    <property type="entry name" value="PA3496-like"/>
</dbReference>
<organism evidence="2 3">
    <name type="scientific">Sedimenticola thiotaurini</name>
    <dbReference type="NCBI Taxonomy" id="1543721"/>
    <lineage>
        <taxon>Bacteria</taxon>
        <taxon>Pseudomonadati</taxon>
        <taxon>Pseudomonadota</taxon>
        <taxon>Gammaproteobacteria</taxon>
        <taxon>Chromatiales</taxon>
        <taxon>Sedimenticolaceae</taxon>
        <taxon>Sedimenticola</taxon>
    </lineage>
</organism>
<proteinExistence type="predicted"/>
<sequence length="61" mass="7212">MNTVDDVLDDDDLEVDDDPDLEYAATRSRRSSPDARRRVEQLMELRRLRQQLGDPDFVDFE</sequence>
<dbReference type="KEGG" id="seds:AAY24_16025"/>
<feature type="compositionally biased region" description="Acidic residues" evidence="1">
    <location>
        <begin position="1"/>
        <end position="21"/>
    </location>
</feature>
<dbReference type="EMBL" id="CP011412">
    <property type="protein sequence ID" value="AKH21618.1"/>
    <property type="molecule type" value="Genomic_DNA"/>
</dbReference>
<dbReference type="AlphaFoldDB" id="A0A0F7K3W2"/>
<accession>A0A0F7K3W2</accession>
<reference evidence="2 3" key="1">
    <citation type="journal article" date="2015" name="Genome Announc.">
        <title>Complete Genome Sequence of Sedimenticola thiotaurini Strain SIP-G1, a Polyphosphate- and Polyhydroxyalkanoate-Accumulating Sulfur-Oxidizing Gammaproteobacterium Isolated from Salt Marsh Sediments.</title>
        <authorList>
            <person name="Flood B.E."/>
            <person name="Jones D.S."/>
            <person name="Bailey J.V."/>
        </authorList>
    </citation>
    <scope>NUCLEOTIDE SEQUENCE [LARGE SCALE GENOMIC DNA]</scope>
    <source>
        <strain evidence="2 3">SIP-G1</strain>
    </source>
</reference>